<dbReference type="EMBL" id="MGJP01000063">
    <property type="protein sequence ID" value="OGN08398.1"/>
    <property type="molecule type" value="Genomic_DNA"/>
</dbReference>
<protein>
    <recommendedName>
        <fullName evidence="1">PI3K/PI4K catalytic domain-containing protein</fullName>
    </recommendedName>
</protein>
<evidence type="ECO:0000259" key="1">
    <source>
        <dbReference type="Pfam" id="PF00454"/>
    </source>
</evidence>
<feature type="domain" description="PI3K/PI4K catalytic" evidence="1">
    <location>
        <begin position="22"/>
        <end position="129"/>
    </location>
</feature>
<proteinExistence type="predicted"/>
<dbReference type="AlphaFoldDB" id="A0A1F8F703"/>
<dbReference type="Proteomes" id="UP000177167">
    <property type="component" value="Unassembled WGS sequence"/>
</dbReference>
<evidence type="ECO:0000313" key="3">
    <source>
        <dbReference type="Proteomes" id="UP000177167"/>
    </source>
</evidence>
<organism evidence="2 3">
    <name type="scientific">Candidatus Yanofskybacteria bacterium RIFCSPHIGHO2_02_FULL_41_11</name>
    <dbReference type="NCBI Taxonomy" id="1802675"/>
    <lineage>
        <taxon>Bacteria</taxon>
        <taxon>Candidatus Yanofskyibacteriota</taxon>
    </lineage>
</organism>
<comment type="caution">
    <text evidence="2">The sequence shown here is derived from an EMBL/GenBank/DDBJ whole genome shotgun (WGS) entry which is preliminary data.</text>
</comment>
<dbReference type="Pfam" id="PF00454">
    <property type="entry name" value="PI3_PI4_kinase"/>
    <property type="match status" value="1"/>
</dbReference>
<gene>
    <name evidence="2" type="ORF">A3J46_06740</name>
</gene>
<evidence type="ECO:0000313" key="2">
    <source>
        <dbReference type="EMBL" id="OGN08398.1"/>
    </source>
</evidence>
<accession>A0A1F8F703</accession>
<name>A0A1F8F703_9BACT</name>
<dbReference type="InterPro" id="IPR000403">
    <property type="entry name" value="PI3/4_kinase_cat_dom"/>
</dbReference>
<reference evidence="2 3" key="1">
    <citation type="journal article" date="2016" name="Nat. Commun.">
        <title>Thousands of microbial genomes shed light on interconnected biogeochemical processes in an aquifer system.</title>
        <authorList>
            <person name="Anantharaman K."/>
            <person name="Brown C.T."/>
            <person name="Hug L.A."/>
            <person name="Sharon I."/>
            <person name="Castelle C.J."/>
            <person name="Probst A.J."/>
            <person name="Thomas B.C."/>
            <person name="Singh A."/>
            <person name="Wilkins M.J."/>
            <person name="Karaoz U."/>
            <person name="Brodie E.L."/>
            <person name="Williams K.H."/>
            <person name="Hubbard S.S."/>
            <person name="Banfield J.F."/>
        </authorList>
    </citation>
    <scope>NUCLEOTIDE SEQUENCE [LARGE SCALE GENOMIC DNA]</scope>
</reference>
<sequence length="168" mass="19787">MQEFIPDAKAFYELESDYYHETKDDLNRFRDAFVDKHRADLMKMWILDIIISNSDRHGGNFLIRGDGLHAIDHGYTLRYNGDSFSKHINLKNGMWQFFNEELPPELVENIKNFLERPGEQQVLEELLTELFGREYALACLKRIKVIGEILIKKGKITGSEYDHFIPIY</sequence>